<evidence type="ECO:0000256" key="18">
    <source>
        <dbReference type="SAM" id="SignalP"/>
    </source>
</evidence>
<dbReference type="GO" id="GO:0016491">
    <property type="term" value="F:oxidoreductase activity"/>
    <property type="evidence" value="ECO:0007669"/>
    <property type="project" value="InterPro"/>
</dbReference>
<evidence type="ECO:0000313" key="22">
    <source>
        <dbReference type="Proteomes" id="UP000245765"/>
    </source>
</evidence>
<evidence type="ECO:0000256" key="13">
    <source>
        <dbReference type="ARBA" id="ARBA00047816"/>
    </source>
</evidence>
<evidence type="ECO:0000313" key="21">
    <source>
        <dbReference type="EMBL" id="PWS37868.1"/>
    </source>
</evidence>
<keyword evidence="22" id="KW-1185">Reference proteome</keyword>
<dbReference type="GO" id="GO:0042773">
    <property type="term" value="P:ATP synthesis coupled electron transport"/>
    <property type="evidence" value="ECO:0007669"/>
    <property type="project" value="TreeGrafter"/>
</dbReference>
<dbReference type="InterPro" id="IPR045187">
    <property type="entry name" value="CcO_II"/>
</dbReference>
<evidence type="ECO:0000256" key="5">
    <source>
        <dbReference type="ARBA" id="ARBA00022692"/>
    </source>
</evidence>
<dbReference type="EC" id="7.1.1.9" evidence="15"/>
<dbReference type="PANTHER" id="PTHR22888:SF9">
    <property type="entry name" value="CYTOCHROME C OXIDASE SUBUNIT 2"/>
    <property type="match status" value="1"/>
</dbReference>
<dbReference type="InterPro" id="IPR014222">
    <property type="entry name" value="Cyt_c_oxidase_su2"/>
</dbReference>
<evidence type="ECO:0000256" key="12">
    <source>
        <dbReference type="ARBA" id="ARBA00024688"/>
    </source>
</evidence>
<accession>A0A317FJP0</accession>
<evidence type="ECO:0000256" key="14">
    <source>
        <dbReference type="RuleBase" id="RU000456"/>
    </source>
</evidence>
<dbReference type="PANTHER" id="PTHR22888">
    <property type="entry name" value="CYTOCHROME C OXIDASE, SUBUNIT II"/>
    <property type="match status" value="1"/>
</dbReference>
<dbReference type="GO" id="GO:0005886">
    <property type="term" value="C:plasma membrane"/>
    <property type="evidence" value="ECO:0007669"/>
    <property type="project" value="UniProtKB-SubCell"/>
</dbReference>
<name>A0A317FJP0_9PROT</name>
<keyword evidence="10 15" id="KW-0186">Copper</keyword>
<evidence type="ECO:0000256" key="16">
    <source>
        <dbReference type="SAM" id="MobiDB-lite"/>
    </source>
</evidence>
<dbReference type="InterPro" id="IPR034210">
    <property type="entry name" value="CcO_II_C"/>
</dbReference>
<dbReference type="InterPro" id="IPR002429">
    <property type="entry name" value="CcO_II-like_C"/>
</dbReference>
<keyword evidence="5 14" id="KW-0812">Transmembrane</keyword>
<dbReference type="Pfam" id="PF02790">
    <property type="entry name" value="COX2_TM"/>
    <property type="match status" value="1"/>
</dbReference>
<evidence type="ECO:0000256" key="17">
    <source>
        <dbReference type="SAM" id="Phobius"/>
    </source>
</evidence>
<evidence type="ECO:0000256" key="11">
    <source>
        <dbReference type="ARBA" id="ARBA00023136"/>
    </source>
</evidence>
<dbReference type="CDD" id="cd13912">
    <property type="entry name" value="CcO_II_C"/>
    <property type="match status" value="1"/>
</dbReference>
<keyword evidence="11 17" id="KW-0472">Membrane</keyword>
<gene>
    <name evidence="21" type="primary">coxB</name>
    <name evidence="21" type="ORF">DFH01_00695</name>
</gene>
<evidence type="ECO:0000256" key="2">
    <source>
        <dbReference type="ARBA" id="ARBA00007866"/>
    </source>
</evidence>
<feature type="transmembrane region" description="Helical" evidence="17">
    <location>
        <begin position="69"/>
        <end position="90"/>
    </location>
</feature>
<dbReference type="Pfam" id="PF00116">
    <property type="entry name" value="COX2"/>
    <property type="match status" value="1"/>
</dbReference>
<dbReference type="InterPro" id="IPR001505">
    <property type="entry name" value="Copper_CuA"/>
</dbReference>
<dbReference type="NCBIfam" id="TIGR02866">
    <property type="entry name" value="CoxB"/>
    <property type="match status" value="1"/>
</dbReference>
<dbReference type="PROSITE" id="PS50999">
    <property type="entry name" value="COX2_TM"/>
    <property type="match status" value="1"/>
</dbReference>
<evidence type="ECO:0000256" key="1">
    <source>
        <dbReference type="ARBA" id="ARBA00004141"/>
    </source>
</evidence>
<keyword evidence="6 15" id="KW-0479">Metal-binding</keyword>
<evidence type="ECO:0000256" key="6">
    <source>
        <dbReference type="ARBA" id="ARBA00022723"/>
    </source>
</evidence>
<evidence type="ECO:0000256" key="4">
    <source>
        <dbReference type="ARBA" id="ARBA00022660"/>
    </source>
</evidence>
<comment type="catalytic activity">
    <reaction evidence="13 15">
        <text>4 Fe(II)-[cytochrome c] + O2 + 8 H(+)(in) = 4 Fe(III)-[cytochrome c] + 2 H2O + 4 H(+)(out)</text>
        <dbReference type="Rhea" id="RHEA:11436"/>
        <dbReference type="Rhea" id="RHEA-COMP:10350"/>
        <dbReference type="Rhea" id="RHEA-COMP:14399"/>
        <dbReference type="ChEBI" id="CHEBI:15377"/>
        <dbReference type="ChEBI" id="CHEBI:15378"/>
        <dbReference type="ChEBI" id="CHEBI:15379"/>
        <dbReference type="ChEBI" id="CHEBI:29033"/>
        <dbReference type="ChEBI" id="CHEBI:29034"/>
        <dbReference type="EC" id="7.1.1.9"/>
    </reaction>
</comment>
<evidence type="ECO:0000256" key="8">
    <source>
        <dbReference type="ARBA" id="ARBA00022982"/>
    </source>
</evidence>
<dbReference type="InterPro" id="IPR011759">
    <property type="entry name" value="Cyt_c_oxidase_su2_TM_dom"/>
</dbReference>
<dbReference type="PROSITE" id="PS00078">
    <property type="entry name" value="COX2"/>
    <property type="match status" value="1"/>
</dbReference>
<keyword evidence="9 17" id="KW-1133">Transmembrane helix</keyword>
<keyword evidence="7" id="KW-1278">Translocase</keyword>
<protein>
    <recommendedName>
        <fullName evidence="15">Cytochrome c oxidase subunit 2</fullName>
        <ecNumber evidence="15">7.1.1.9</ecNumber>
    </recommendedName>
</protein>
<sequence length="309" mass="33787">MRQAIGVLMGRVARICGAAAMAFGLLALGAGAALAQAEAPMVGAPTPWGMGLQASGGPIKDAISSFNSLVFWIIVAITIFVAILLVYVIWRFRAAANPNPTRTSHNTMLEIAWTVVPVLILVVIAIPSFRLIYYQDRAVDAEMTINVQGRQWYWHYAYPDHGNFTFDSYPVAQGELGQGQIRNLSVDNPLVVPVGANVRILTTGQDVIHSFFVPSLGVQKYTIPGRTLETWIRADRPGVYYGQCNQICGVNHWFMPIEVRAVPREEFNAWAEQARTRFAQGLPPGPPPSALAERAPAEASTTTLAEARR</sequence>
<proteinExistence type="inferred from homology"/>
<evidence type="ECO:0000256" key="10">
    <source>
        <dbReference type="ARBA" id="ARBA00023008"/>
    </source>
</evidence>
<dbReference type="RefSeq" id="WP_109868490.1">
    <property type="nucleotide sequence ID" value="NZ_QGNA01000001.1"/>
</dbReference>
<feature type="signal peptide" evidence="18">
    <location>
        <begin position="1"/>
        <end position="35"/>
    </location>
</feature>
<organism evidence="21 22">
    <name type="scientific">Falsiroseomonas bella</name>
    <dbReference type="NCBI Taxonomy" id="2184016"/>
    <lineage>
        <taxon>Bacteria</taxon>
        <taxon>Pseudomonadati</taxon>
        <taxon>Pseudomonadota</taxon>
        <taxon>Alphaproteobacteria</taxon>
        <taxon>Acetobacterales</taxon>
        <taxon>Roseomonadaceae</taxon>
        <taxon>Falsiroseomonas</taxon>
    </lineage>
</organism>
<dbReference type="SUPFAM" id="SSF49503">
    <property type="entry name" value="Cupredoxins"/>
    <property type="match status" value="1"/>
</dbReference>
<evidence type="ECO:0000256" key="7">
    <source>
        <dbReference type="ARBA" id="ARBA00022967"/>
    </source>
</evidence>
<keyword evidence="4 14" id="KW-0679">Respiratory chain</keyword>
<feature type="region of interest" description="Disordered" evidence="16">
    <location>
        <begin position="280"/>
        <end position="309"/>
    </location>
</feature>
<feature type="chain" id="PRO_5016332852" description="Cytochrome c oxidase subunit 2" evidence="18">
    <location>
        <begin position="36"/>
        <end position="309"/>
    </location>
</feature>
<dbReference type="GO" id="GO:0005507">
    <property type="term" value="F:copper ion binding"/>
    <property type="evidence" value="ECO:0007669"/>
    <property type="project" value="InterPro"/>
</dbReference>
<evidence type="ECO:0000256" key="9">
    <source>
        <dbReference type="ARBA" id="ARBA00022989"/>
    </source>
</evidence>
<feature type="transmembrane region" description="Helical" evidence="17">
    <location>
        <begin position="111"/>
        <end position="133"/>
    </location>
</feature>
<evidence type="ECO:0000259" key="19">
    <source>
        <dbReference type="PROSITE" id="PS50857"/>
    </source>
</evidence>
<comment type="cofactor">
    <cofactor evidence="15">
        <name>Cu cation</name>
        <dbReference type="ChEBI" id="CHEBI:23378"/>
    </cofactor>
    <text evidence="15">Binds a copper A center.</text>
</comment>
<dbReference type="PROSITE" id="PS50857">
    <property type="entry name" value="COX2_CUA"/>
    <property type="match status" value="1"/>
</dbReference>
<feature type="domain" description="Cytochrome oxidase subunit II copper A binding" evidence="19">
    <location>
        <begin position="140"/>
        <end position="273"/>
    </location>
</feature>
<comment type="subcellular location">
    <subcellularLocation>
        <location evidence="14">Cell membrane</location>
        <topology evidence="14">Multi-pass membrane protein</topology>
    </subcellularLocation>
    <subcellularLocation>
        <location evidence="1">Membrane</location>
        <topology evidence="1">Multi-pass membrane protein</topology>
    </subcellularLocation>
</comment>
<feature type="compositionally biased region" description="Polar residues" evidence="16">
    <location>
        <begin position="299"/>
        <end position="309"/>
    </location>
</feature>
<dbReference type="OrthoDB" id="9781261at2"/>
<dbReference type="InterPro" id="IPR008972">
    <property type="entry name" value="Cupredoxin"/>
</dbReference>
<dbReference type="GO" id="GO:0004129">
    <property type="term" value="F:cytochrome-c oxidase activity"/>
    <property type="evidence" value="ECO:0007669"/>
    <property type="project" value="UniProtKB-EC"/>
</dbReference>
<reference evidence="22" key="1">
    <citation type="submission" date="2018-05" db="EMBL/GenBank/DDBJ databases">
        <authorList>
            <person name="Du Z."/>
            <person name="Wang X."/>
        </authorList>
    </citation>
    <scope>NUCLEOTIDE SEQUENCE [LARGE SCALE GENOMIC DNA]</scope>
    <source>
        <strain evidence="22">CQN31</strain>
    </source>
</reference>
<dbReference type="EMBL" id="QGNA01000001">
    <property type="protein sequence ID" value="PWS37868.1"/>
    <property type="molecule type" value="Genomic_DNA"/>
</dbReference>
<dbReference type="Proteomes" id="UP000245765">
    <property type="component" value="Unassembled WGS sequence"/>
</dbReference>
<dbReference type="AlphaFoldDB" id="A0A317FJP0"/>
<evidence type="ECO:0000256" key="3">
    <source>
        <dbReference type="ARBA" id="ARBA00022448"/>
    </source>
</evidence>
<keyword evidence="18" id="KW-0732">Signal</keyword>
<dbReference type="Gene3D" id="2.60.40.420">
    <property type="entry name" value="Cupredoxins - blue copper proteins"/>
    <property type="match status" value="1"/>
</dbReference>
<keyword evidence="8 14" id="KW-0249">Electron transport</keyword>
<dbReference type="PRINTS" id="PR01166">
    <property type="entry name" value="CYCOXIDASEII"/>
</dbReference>
<dbReference type="InterPro" id="IPR036257">
    <property type="entry name" value="Cyt_c_oxidase_su2_TM_sf"/>
</dbReference>
<dbReference type="Gene3D" id="1.10.287.90">
    <property type="match status" value="1"/>
</dbReference>
<comment type="similarity">
    <text evidence="2 14">Belongs to the cytochrome c oxidase subunit 2 family.</text>
</comment>
<evidence type="ECO:0000259" key="20">
    <source>
        <dbReference type="PROSITE" id="PS50999"/>
    </source>
</evidence>
<keyword evidence="3 14" id="KW-0813">Transport</keyword>
<comment type="function">
    <text evidence="12 15">Subunits I and II form the functional core of the enzyme complex. Electrons originating in cytochrome c are transferred via heme a and Cu(A) to the binuclear center formed by heme a3 and Cu(B).</text>
</comment>
<comment type="caution">
    <text evidence="21">The sequence shown here is derived from an EMBL/GenBank/DDBJ whole genome shotgun (WGS) entry which is preliminary data.</text>
</comment>
<dbReference type="SUPFAM" id="SSF81464">
    <property type="entry name" value="Cytochrome c oxidase subunit II-like, transmembrane region"/>
    <property type="match status" value="1"/>
</dbReference>
<evidence type="ECO:0000256" key="15">
    <source>
        <dbReference type="RuleBase" id="RU004024"/>
    </source>
</evidence>
<feature type="domain" description="Cytochrome oxidase subunit II transmembrane region profile" evidence="20">
    <location>
        <begin position="44"/>
        <end position="139"/>
    </location>
</feature>